<reference evidence="3 4" key="1">
    <citation type="submission" date="2018-02" db="EMBL/GenBank/DDBJ databases">
        <title>Genomic Encyclopedia of Archaeal and Bacterial Type Strains, Phase II (KMG-II): from individual species to whole genera.</title>
        <authorList>
            <person name="Goeker M."/>
        </authorList>
    </citation>
    <scope>NUCLEOTIDE SEQUENCE [LARGE SCALE GENOMIC DNA]</scope>
    <source>
        <strain evidence="3 4">YU 961-1</strain>
    </source>
</reference>
<dbReference type="InterPro" id="IPR005531">
    <property type="entry name" value="Asp23"/>
</dbReference>
<dbReference type="PANTHER" id="PTHR34297">
    <property type="entry name" value="HYPOTHETICAL CYTOSOLIC PROTEIN-RELATED"/>
    <property type="match status" value="1"/>
</dbReference>
<proteinExistence type="inferred from homology"/>
<sequence>MSAVGTAPPVQPRAPGSSTTASERGSLTIANGVVARIAARAATEARGVGGSAHRLFGVPVGAERAGRDVQVEATVNGATVALDVRLSMTYPMPVRRVAEDVRHHLSGRVRALTGLIVSRVEITVTALHPQAATTGRVR</sequence>
<accession>A0A2S6GIR0</accession>
<dbReference type="EMBL" id="PTIX01000016">
    <property type="protein sequence ID" value="PPK65105.1"/>
    <property type="molecule type" value="Genomic_DNA"/>
</dbReference>
<dbReference type="AlphaFoldDB" id="A0A2S6GIR0"/>
<dbReference type="PANTHER" id="PTHR34297:SF2">
    <property type="entry name" value="ASP23_GLS24 FAMILY ENVELOPE STRESS RESPONSE PROTEIN"/>
    <property type="match status" value="1"/>
</dbReference>
<gene>
    <name evidence="3" type="ORF">CLV40_116148</name>
</gene>
<dbReference type="Proteomes" id="UP000239203">
    <property type="component" value="Unassembled WGS sequence"/>
</dbReference>
<evidence type="ECO:0000256" key="1">
    <source>
        <dbReference type="ARBA" id="ARBA00005721"/>
    </source>
</evidence>
<protein>
    <submittedName>
        <fullName evidence="3">Putative alkaline shock family protein YloU</fullName>
    </submittedName>
</protein>
<organism evidence="3 4">
    <name type="scientific">Actinokineospora auranticolor</name>
    <dbReference type="NCBI Taxonomy" id="155976"/>
    <lineage>
        <taxon>Bacteria</taxon>
        <taxon>Bacillati</taxon>
        <taxon>Actinomycetota</taxon>
        <taxon>Actinomycetes</taxon>
        <taxon>Pseudonocardiales</taxon>
        <taxon>Pseudonocardiaceae</taxon>
        <taxon>Actinokineospora</taxon>
    </lineage>
</organism>
<keyword evidence="4" id="KW-1185">Reference proteome</keyword>
<evidence type="ECO:0000313" key="3">
    <source>
        <dbReference type="EMBL" id="PPK65105.1"/>
    </source>
</evidence>
<feature type="region of interest" description="Disordered" evidence="2">
    <location>
        <begin position="1"/>
        <end position="25"/>
    </location>
</feature>
<comment type="caution">
    <text evidence="3">The sequence shown here is derived from an EMBL/GenBank/DDBJ whole genome shotgun (WGS) entry which is preliminary data.</text>
</comment>
<comment type="similarity">
    <text evidence="1">Belongs to the asp23 family.</text>
</comment>
<evidence type="ECO:0000313" key="4">
    <source>
        <dbReference type="Proteomes" id="UP000239203"/>
    </source>
</evidence>
<feature type="compositionally biased region" description="Polar residues" evidence="2">
    <location>
        <begin position="16"/>
        <end position="25"/>
    </location>
</feature>
<dbReference type="Pfam" id="PF03780">
    <property type="entry name" value="Asp23"/>
    <property type="match status" value="1"/>
</dbReference>
<name>A0A2S6GIR0_9PSEU</name>
<dbReference type="RefSeq" id="WP_342752304.1">
    <property type="nucleotide sequence ID" value="NZ_CP154825.1"/>
</dbReference>
<evidence type="ECO:0000256" key="2">
    <source>
        <dbReference type="SAM" id="MobiDB-lite"/>
    </source>
</evidence>